<sequence>MAFRLAQLLRVRQVQADTAAASAGTAAGRARTARSAETARRAELAGAGFPEGTGEKAFAAIVAARGAMAARYAESVDLTHQAEDEARHAAAVLAAARAKVKALERLQEHHAAAEREAAEHADQALLDERGSRRPAVDLTDLTTDTTAPEVTP</sequence>
<dbReference type="RefSeq" id="WP_109775288.1">
    <property type="nucleotide sequence ID" value="NZ_QGDQ01000019.1"/>
</dbReference>
<feature type="compositionally biased region" description="Low complexity" evidence="1">
    <location>
        <begin position="137"/>
        <end position="146"/>
    </location>
</feature>
<evidence type="ECO:0008006" key="4">
    <source>
        <dbReference type="Google" id="ProtNLM"/>
    </source>
</evidence>
<keyword evidence="3" id="KW-1185">Reference proteome</keyword>
<evidence type="ECO:0000313" key="2">
    <source>
        <dbReference type="EMBL" id="PWJ52591.1"/>
    </source>
</evidence>
<organism evidence="2 3">
    <name type="scientific">Quadrisphaera granulorum</name>
    <dbReference type="NCBI Taxonomy" id="317664"/>
    <lineage>
        <taxon>Bacteria</taxon>
        <taxon>Bacillati</taxon>
        <taxon>Actinomycetota</taxon>
        <taxon>Actinomycetes</taxon>
        <taxon>Kineosporiales</taxon>
        <taxon>Kineosporiaceae</taxon>
        <taxon>Quadrisphaera</taxon>
    </lineage>
</organism>
<accession>A0A316A3X2</accession>
<gene>
    <name evidence="2" type="ORF">BXY45_11986</name>
</gene>
<dbReference type="EMBL" id="QGDQ01000019">
    <property type="protein sequence ID" value="PWJ52591.1"/>
    <property type="molecule type" value="Genomic_DNA"/>
</dbReference>
<dbReference type="Proteomes" id="UP000245469">
    <property type="component" value="Unassembled WGS sequence"/>
</dbReference>
<dbReference type="InterPro" id="IPR053716">
    <property type="entry name" value="Flag_assembly_chemotaxis_eff"/>
</dbReference>
<feature type="compositionally biased region" description="Basic and acidic residues" evidence="1">
    <location>
        <begin position="110"/>
        <end position="135"/>
    </location>
</feature>
<dbReference type="Gene3D" id="1.10.287.1700">
    <property type="match status" value="1"/>
</dbReference>
<evidence type="ECO:0000256" key="1">
    <source>
        <dbReference type="SAM" id="MobiDB-lite"/>
    </source>
</evidence>
<comment type="caution">
    <text evidence="2">The sequence shown here is derived from an EMBL/GenBank/DDBJ whole genome shotgun (WGS) entry which is preliminary data.</text>
</comment>
<dbReference type="AlphaFoldDB" id="A0A316A3X2"/>
<reference evidence="2 3" key="1">
    <citation type="submission" date="2018-03" db="EMBL/GenBank/DDBJ databases">
        <title>Genomic Encyclopedia of Archaeal and Bacterial Type Strains, Phase II (KMG-II): from individual species to whole genera.</title>
        <authorList>
            <person name="Goeker M."/>
        </authorList>
    </citation>
    <scope>NUCLEOTIDE SEQUENCE [LARGE SCALE GENOMIC DNA]</scope>
    <source>
        <strain evidence="2 3">DSM 44889</strain>
    </source>
</reference>
<feature type="region of interest" description="Disordered" evidence="1">
    <location>
        <begin position="110"/>
        <end position="152"/>
    </location>
</feature>
<protein>
    <recommendedName>
        <fullName evidence="4">Flagellar FliJ protein</fullName>
    </recommendedName>
</protein>
<evidence type="ECO:0000313" key="3">
    <source>
        <dbReference type="Proteomes" id="UP000245469"/>
    </source>
</evidence>
<name>A0A316A3X2_9ACTN</name>
<proteinExistence type="predicted"/>